<evidence type="ECO:0000313" key="4">
    <source>
        <dbReference type="Proteomes" id="UP000318050"/>
    </source>
</evidence>
<evidence type="ECO:0000313" key="3">
    <source>
        <dbReference type="Proteomes" id="UP000316545"/>
    </source>
</evidence>
<gene>
    <name evidence="1" type="ORF">FBZ88_10110</name>
    <name evidence="2" type="ORF">FBZ92_12613</name>
</gene>
<organism evidence="2 4">
    <name type="scientific">Nitrospirillum amazonense</name>
    <dbReference type="NCBI Taxonomy" id="28077"/>
    <lineage>
        <taxon>Bacteria</taxon>
        <taxon>Pseudomonadati</taxon>
        <taxon>Pseudomonadota</taxon>
        <taxon>Alphaproteobacteria</taxon>
        <taxon>Rhodospirillales</taxon>
        <taxon>Azospirillaceae</taxon>
        <taxon>Nitrospirillum</taxon>
    </lineage>
</organism>
<dbReference type="EMBL" id="VITO01000001">
    <property type="protein sequence ID" value="TWB31641.1"/>
    <property type="molecule type" value="Genomic_DNA"/>
</dbReference>
<comment type="caution">
    <text evidence="2">The sequence shown here is derived from an EMBL/GenBank/DDBJ whole genome shotgun (WGS) entry which is preliminary data.</text>
</comment>
<dbReference type="RefSeq" id="WP_186291334.1">
    <property type="nucleotide sequence ID" value="NZ_JAYNFR010000035.1"/>
</dbReference>
<reference evidence="3 4" key="1">
    <citation type="submission" date="2019-06" db="EMBL/GenBank/DDBJ databases">
        <title>Genomic Encyclopedia of Type Strains, Phase IV (KMG-V): Genome sequencing to study the core and pangenomes of soil and plant-associated prokaryotes.</title>
        <authorList>
            <person name="Whitman W."/>
        </authorList>
    </citation>
    <scope>NUCLEOTIDE SEQUENCE [LARGE SCALE GENOMIC DNA]</scope>
    <source>
        <strain evidence="2 4">BR 11140</strain>
        <strain evidence="1 3">BR 11865</strain>
    </source>
</reference>
<dbReference type="Proteomes" id="UP000318050">
    <property type="component" value="Unassembled WGS sequence"/>
</dbReference>
<sequence>MSEKTCAACDYPLDENAISVTIGGRTVEACCQECADKLREAQAAAGGGD</sequence>
<dbReference type="EMBL" id="VITT01000026">
    <property type="protein sequence ID" value="TWB49475.1"/>
    <property type="molecule type" value="Genomic_DNA"/>
</dbReference>
<dbReference type="AlphaFoldDB" id="A0A560GIL3"/>
<name>A0A560GIL3_9PROT</name>
<keyword evidence="3" id="KW-1185">Reference proteome</keyword>
<dbReference type="Proteomes" id="UP000316545">
    <property type="component" value="Unassembled WGS sequence"/>
</dbReference>
<protein>
    <recommendedName>
        <fullName evidence="5">Metallothionein</fullName>
    </recommendedName>
</protein>
<proteinExistence type="predicted"/>
<evidence type="ECO:0000313" key="2">
    <source>
        <dbReference type="EMBL" id="TWB49475.1"/>
    </source>
</evidence>
<accession>A0A560GIL3</accession>
<evidence type="ECO:0008006" key="5">
    <source>
        <dbReference type="Google" id="ProtNLM"/>
    </source>
</evidence>
<evidence type="ECO:0000313" key="1">
    <source>
        <dbReference type="EMBL" id="TWB31641.1"/>
    </source>
</evidence>